<keyword evidence="12" id="KW-1185">Reference proteome</keyword>
<dbReference type="Pfam" id="PF25301">
    <property type="entry name" value="CUT_C"/>
    <property type="match status" value="1"/>
</dbReference>
<dbReference type="PROSITE" id="PS51034">
    <property type="entry name" value="ZP_2"/>
    <property type="match status" value="1"/>
</dbReference>
<evidence type="ECO:0000256" key="2">
    <source>
        <dbReference type="ARBA" id="ARBA00022460"/>
    </source>
</evidence>
<dbReference type="OrthoDB" id="6139674at2759"/>
<evidence type="ECO:0000259" key="10">
    <source>
        <dbReference type="PROSITE" id="PS51034"/>
    </source>
</evidence>
<feature type="signal peptide" evidence="9">
    <location>
        <begin position="1"/>
        <end position="21"/>
    </location>
</feature>
<name>A0A0B2VGS3_TOXCA</name>
<protein>
    <submittedName>
        <fullName evidence="11">Cuticlin-1</fullName>
    </submittedName>
</protein>
<keyword evidence="2" id="KW-0193">Cuticle</keyword>
<sequence>MISSILRLSLVVAFTLRSSLAISYLDNGVIGVPEVDCMEDRVKLTFRTERPFTGRIFVKGMIDKDQCVNSFVDNTKSTVQFEMNNGQCNMRRSRKIPYWVTTAWRPASPCDVLSHGYDNRLMLTESGLGPEQKGVEQSITIIISFHNTFITKVDRAYRCTCFYMEADKVVTSRFDVSMLPTTDLIDTARMPLCTYTVRRGSVTGSTVSFATIGEPVFHVWQCESDMFSMLVHSCFVDDGNGQEKKPLIDEHGCTIDPSIVPDLTYNAANNMAFSEVSVFKFADKVNTYFQCAVSTCMNSEGMCSGKTPPRCGPSEPKEPLVLPEQPVRHPHRKARSLIAPASDVTLIRSKENATMKLDENPFDDAHTMDLAAERIVVLDLDENTPQANATAYDLSRFDAPTGRFFSVHADDQICMSSAAATLLTAALGFSIMTTAAVLVAVVLRRQIDKMPAKN</sequence>
<dbReference type="GO" id="GO:0005886">
    <property type="term" value="C:plasma membrane"/>
    <property type="evidence" value="ECO:0007669"/>
    <property type="project" value="UniProtKB-SubCell"/>
</dbReference>
<evidence type="ECO:0000256" key="1">
    <source>
        <dbReference type="ARBA" id="ARBA00004251"/>
    </source>
</evidence>
<dbReference type="InterPro" id="IPR057475">
    <property type="entry name" value="CUT_C"/>
</dbReference>
<evidence type="ECO:0000313" key="12">
    <source>
        <dbReference type="Proteomes" id="UP000031036"/>
    </source>
</evidence>
<evidence type="ECO:0000256" key="4">
    <source>
        <dbReference type="ARBA" id="ARBA00022692"/>
    </source>
</evidence>
<gene>
    <name evidence="11" type="primary">cut-1</name>
    <name evidence="11" type="ORF">Tcan_07155</name>
</gene>
<feature type="transmembrane region" description="Helical" evidence="8">
    <location>
        <begin position="422"/>
        <end position="443"/>
    </location>
</feature>
<dbReference type="AlphaFoldDB" id="A0A0B2VGS3"/>
<dbReference type="Pfam" id="PF25057">
    <property type="entry name" value="CUT_N"/>
    <property type="match status" value="2"/>
</dbReference>
<keyword evidence="4 8" id="KW-0812">Transmembrane</keyword>
<evidence type="ECO:0000313" key="11">
    <source>
        <dbReference type="EMBL" id="KHN80672.1"/>
    </source>
</evidence>
<keyword evidence="7 8" id="KW-0472">Membrane</keyword>
<evidence type="ECO:0000256" key="6">
    <source>
        <dbReference type="ARBA" id="ARBA00022989"/>
    </source>
</evidence>
<dbReference type="Proteomes" id="UP000031036">
    <property type="component" value="Unassembled WGS sequence"/>
</dbReference>
<organism evidence="11 12">
    <name type="scientific">Toxocara canis</name>
    <name type="common">Canine roundworm</name>
    <dbReference type="NCBI Taxonomy" id="6265"/>
    <lineage>
        <taxon>Eukaryota</taxon>
        <taxon>Metazoa</taxon>
        <taxon>Ecdysozoa</taxon>
        <taxon>Nematoda</taxon>
        <taxon>Chromadorea</taxon>
        <taxon>Rhabditida</taxon>
        <taxon>Spirurina</taxon>
        <taxon>Ascaridomorpha</taxon>
        <taxon>Ascaridoidea</taxon>
        <taxon>Toxocaridae</taxon>
        <taxon>Toxocara</taxon>
    </lineage>
</organism>
<reference evidence="11 12" key="1">
    <citation type="submission" date="2014-11" db="EMBL/GenBank/DDBJ databases">
        <title>Genetic blueprint of the zoonotic pathogen Toxocara canis.</title>
        <authorList>
            <person name="Zhu X.-Q."/>
            <person name="Korhonen P.K."/>
            <person name="Cai H."/>
            <person name="Young N.D."/>
            <person name="Nejsum P."/>
            <person name="von Samson-Himmelstjerna G."/>
            <person name="Boag P.R."/>
            <person name="Tan P."/>
            <person name="Li Q."/>
            <person name="Min J."/>
            <person name="Yang Y."/>
            <person name="Wang X."/>
            <person name="Fang X."/>
            <person name="Hall R.S."/>
            <person name="Hofmann A."/>
            <person name="Sternberg P.W."/>
            <person name="Jex A.R."/>
            <person name="Gasser R.B."/>
        </authorList>
    </citation>
    <scope>NUCLEOTIDE SEQUENCE [LARGE SCALE GENOMIC DNA]</scope>
    <source>
        <strain evidence="11">PN_DK_2014</strain>
    </source>
</reference>
<evidence type="ECO:0000256" key="5">
    <source>
        <dbReference type="ARBA" id="ARBA00022729"/>
    </source>
</evidence>
<dbReference type="SMART" id="SM00241">
    <property type="entry name" value="ZP"/>
    <property type="match status" value="1"/>
</dbReference>
<proteinExistence type="predicted"/>
<evidence type="ECO:0000256" key="7">
    <source>
        <dbReference type="ARBA" id="ARBA00023136"/>
    </source>
</evidence>
<dbReference type="InterPro" id="IPR001507">
    <property type="entry name" value="ZP_dom"/>
</dbReference>
<dbReference type="EMBL" id="JPKZ01001696">
    <property type="protein sequence ID" value="KHN80672.1"/>
    <property type="molecule type" value="Genomic_DNA"/>
</dbReference>
<comment type="subcellular location">
    <subcellularLocation>
        <location evidence="1">Cell membrane</location>
        <topology evidence="1">Single-pass type I membrane protein</topology>
    </subcellularLocation>
</comment>
<dbReference type="PANTHER" id="PTHR22907">
    <property type="entry name" value="GH04558P"/>
    <property type="match status" value="1"/>
</dbReference>
<feature type="chain" id="PRO_5002095418" evidence="9">
    <location>
        <begin position="22"/>
        <end position="454"/>
    </location>
</feature>
<dbReference type="InterPro" id="IPR056953">
    <property type="entry name" value="CUT_N"/>
</dbReference>
<evidence type="ECO:0000256" key="9">
    <source>
        <dbReference type="SAM" id="SignalP"/>
    </source>
</evidence>
<keyword evidence="6 8" id="KW-1133">Transmembrane helix</keyword>
<dbReference type="PANTHER" id="PTHR22907:SF27">
    <property type="entry name" value="ZP DOMAIN-CONTAINING PROTEIN"/>
    <property type="match status" value="1"/>
</dbReference>
<dbReference type="InterPro" id="IPR051962">
    <property type="entry name" value="Cuticlin"/>
</dbReference>
<dbReference type="STRING" id="6265.A0A0B2VGS3"/>
<keyword evidence="5 9" id="KW-0732">Signal</keyword>
<evidence type="ECO:0000256" key="8">
    <source>
        <dbReference type="SAM" id="Phobius"/>
    </source>
</evidence>
<evidence type="ECO:0000256" key="3">
    <source>
        <dbReference type="ARBA" id="ARBA00022475"/>
    </source>
</evidence>
<feature type="domain" description="ZP" evidence="10">
    <location>
        <begin position="36"/>
        <end position="310"/>
    </location>
</feature>
<dbReference type="GO" id="GO:0042302">
    <property type="term" value="F:structural constituent of cuticle"/>
    <property type="evidence" value="ECO:0007669"/>
    <property type="project" value="UniProtKB-KW"/>
</dbReference>
<keyword evidence="3" id="KW-1003">Cell membrane</keyword>
<comment type="caution">
    <text evidence="11">The sequence shown here is derived from an EMBL/GenBank/DDBJ whole genome shotgun (WGS) entry which is preliminary data.</text>
</comment>
<accession>A0A0B2VGS3</accession>